<evidence type="ECO:0000259" key="1">
    <source>
        <dbReference type="PROSITE" id="PS50878"/>
    </source>
</evidence>
<proteinExistence type="predicted"/>
<dbReference type="Pfam" id="PF00078">
    <property type="entry name" value="RVT_1"/>
    <property type="match status" value="1"/>
</dbReference>
<dbReference type="EMBL" id="JACIIK010000003">
    <property type="protein sequence ID" value="MBB6200814.1"/>
    <property type="molecule type" value="Genomic_DNA"/>
</dbReference>
<evidence type="ECO:0000313" key="2">
    <source>
        <dbReference type="EMBL" id="MBB6200814.1"/>
    </source>
</evidence>
<sequence length="674" mass="77638">MEKMTGLSRRVKKEDFSRILLTETSSYDVPVTFSNVGFYWHWKKFEEGRSFFPEIMEFLFQKGDLSGYTIPLHYKIRKDEKSYRSLSLIHPATQVKFIDFYKSFDQKIVEACAKSEFSIRSPANIASKYYVKSENENSYKFRSEGVTTRQSESKSRFLTSYFSYKGYNRLHHFFDSQSFVDLERKYSSFWSVDISKCFDSIYTHSITWALKEKAHSKSNASIKNTFGSLFDTLMQRSNYNETAGIVIGPEVSRIFAEIIFQKIDGDVERELEEKNLKNNVHYTIRRYVDDIFIFATSDNVADSVLRVVETSLKAYKLSLNTSKTVKAARPFITGKSRSLQAVKKSLKNLFDRLLSPNPDDNLVSDAETSNSLKYKPTKIFNRRKLIISFLNEIKSACADSTDAYEMVSGYLISALSNLIVKFSEGNANYKFPEDANKKGHADFFLILIELVFHFYTISPSQGGSVKICIMADQACRYFDGKISESSHEVRSLIYTLANNFFESSAFHKLSNDKTDFALLEALNILVALKLLGSKYLVSRDILNKIVNFAENRALSYFEITTLLFYIGDDPEKSYSAIKAKIIKDIDKSLSDLSDVRISAEKVYLLLDILACPFVEDTKRRAYIRRLISTATQSAPEELEVMNMQKKFARYRWFTSWNRAELLSSLEKKALLKSY</sequence>
<dbReference type="PROSITE" id="PS50878">
    <property type="entry name" value="RT_POL"/>
    <property type="match status" value="1"/>
</dbReference>
<reference evidence="2 3" key="1">
    <citation type="submission" date="2020-08" db="EMBL/GenBank/DDBJ databases">
        <title>Genomic Encyclopedia of Type Strains, Phase IV (KMG-V): Genome sequencing to study the core and pangenomes of soil and plant-associated prokaryotes.</title>
        <authorList>
            <person name="Whitman W."/>
        </authorList>
    </citation>
    <scope>NUCLEOTIDE SEQUENCE [LARGE SCALE GENOMIC DNA]</scope>
    <source>
        <strain evidence="2 3">SEMIA 4013</strain>
    </source>
</reference>
<evidence type="ECO:0000313" key="3">
    <source>
        <dbReference type="Proteomes" id="UP000518681"/>
    </source>
</evidence>
<dbReference type="InterPro" id="IPR000477">
    <property type="entry name" value="RT_dom"/>
</dbReference>
<comment type="caution">
    <text evidence="2">The sequence shown here is derived from an EMBL/GenBank/DDBJ whole genome shotgun (WGS) entry which is preliminary data.</text>
</comment>
<protein>
    <recommendedName>
        <fullName evidence="1">Reverse transcriptase domain-containing protein</fullName>
    </recommendedName>
</protein>
<organism evidence="2 3">
    <name type="scientific">Paraburkholderia fungorum</name>
    <dbReference type="NCBI Taxonomy" id="134537"/>
    <lineage>
        <taxon>Bacteria</taxon>
        <taxon>Pseudomonadati</taxon>
        <taxon>Pseudomonadota</taxon>
        <taxon>Betaproteobacteria</taxon>
        <taxon>Burkholderiales</taxon>
        <taxon>Burkholderiaceae</taxon>
        <taxon>Paraburkholderia</taxon>
    </lineage>
</organism>
<dbReference type="NCBIfam" id="NF041748">
    <property type="entry name" value="Drt3b"/>
    <property type="match status" value="1"/>
</dbReference>
<dbReference type="Proteomes" id="UP000518681">
    <property type="component" value="Unassembled WGS sequence"/>
</dbReference>
<dbReference type="AlphaFoldDB" id="A0AAW3UQ86"/>
<gene>
    <name evidence="2" type="ORF">GGD69_001663</name>
</gene>
<feature type="domain" description="Reverse transcriptase" evidence="1">
    <location>
        <begin position="113"/>
        <end position="339"/>
    </location>
</feature>
<accession>A0AAW3UQ86</accession>
<name>A0AAW3UQ86_9BURK</name>
<dbReference type="CDD" id="cd01646">
    <property type="entry name" value="RT_Bac_retron_I"/>
    <property type="match status" value="1"/>
</dbReference>